<evidence type="ECO:0000313" key="3">
    <source>
        <dbReference type="Proteomes" id="UP000576393"/>
    </source>
</evidence>
<feature type="transmembrane region" description="Helical" evidence="1">
    <location>
        <begin position="402"/>
        <end position="425"/>
    </location>
</feature>
<evidence type="ECO:0008006" key="4">
    <source>
        <dbReference type="Google" id="ProtNLM"/>
    </source>
</evidence>
<keyword evidence="1" id="KW-1133">Transmembrane helix</keyword>
<feature type="transmembrane region" description="Helical" evidence="1">
    <location>
        <begin position="151"/>
        <end position="172"/>
    </location>
</feature>
<dbReference type="AlphaFoldDB" id="A0A852V0K5"/>
<protein>
    <recommendedName>
        <fullName evidence="4">FtsX-like permease family protein</fullName>
    </recommendedName>
</protein>
<feature type="transmembrane region" description="Helical" evidence="1">
    <location>
        <begin position="224"/>
        <end position="247"/>
    </location>
</feature>
<dbReference type="Proteomes" id="UP000576393">
    <property type="component" value="Unassembled WGS sequence"/>
</dbReference>
<keyword evidence="3" id="KW-1185">Reference proteome</keyword>
<keyword evidence="1" id="KW-0472">Membrane</keyword>
<dbReference type="EMBL" id="JACCCO010000001">
    <property type="protein sequence ID" value="NYF40804.1"/>
    <property type="molecule type" value="Genomic_DNA"/>
</dbReference>
<sequence>MITVVRMLARGRSRRERARGRLMAAGAALATVLLCAAAHLTAFRLDARRGALGILTEKEPRLMVALTLALLAVPAAAFIYQVSRLATATRERRLAALRLAGATPREVRLTGAAESGWSALAGGTLGAAVYLLAALVARWSLGDVVPVRPLLWTPVVLAAVVLGGALSGLRAGRHVVASPLGVVRRARPRGPRVRDLALVALGVGLLAAALAGKGRFLLGGKYGAAVAIAAGAVLLLFGLVLATAWLIRMAARRAGRGAAAPETLLAARMVEADPRAWARALSVVGLTVFFGSAVGAHQALTVFQSDLTAFQAASYALLYLALLTAMVTSAGALVAHQAEALLDHRRSFAVLAASGVPVPALGRVLTRQALVAALPVCVVSAVAGTGVVVLLLAELYARRPGALAVSVAGAAAMAGIGVLAAVLVARAARPILRRWVRPGELRAG</sequence>
<feature type="transmembrane region" description="Helical" evidence="1">
    <location>
        <begin position="369"/>
        <end position="396"/>
    </location>
</feature>
<evidence type="ECO:0000313" key="2">
    <source>
        <dbReference type="EMBL" id="NYF40804.1"/>
    </source>
</evidence>
<feature type="transmembrane region" description="Helical" evidence="1">
    <location>
        <begin position="316"/>
        <end position="336"/>
    </location>
</feature>
<dbReference type="RefSeq" id="WP_179820990.1">
    <property type="nucleotide sequence ID" value="NZ_JACCCO010000001.1"/>
</dbReference>
<comment type="caution">
    <text evidence="2">The sequence shown here is derived from an EMBL/GenBank/DDBJ whole genome shotgun (WGS) entry which is preliminary data.</text>
</comment>
<feature type="transmembrane region" description="Helical" evidence="1">
    <location>
        <begin position="276"/>
        <end position="296"/>
    </location>
</feature>
<feature type="transmembrane region" description="Helical" evidence="1">
    <location>
        <begin position="117"/>
        <end position="139"/>
    </location>
</feature>
<feature type="transmembrane region" description="Helical" evidence="1">
    <location>
        <begin position="193"/>
        <end position="212"/>
    </location>
</feature>
<accession>A0A852V0K5</accession>
<proteinExistence type="predicted"/>
<reference evidence="2 3" key="1">
    <citation type="submission" date="2020-07" db="EMBL/GenBank/DDBJ databases">
        <title>Sequencing the genomes of 1000 actinobacteria strains.</title>
        <authorList>
            <person name="Klenk H.-P."/>
        </authorList>
    </citation>
    <scope>NUCLEOTIDE SEQUENCE [LARGE SCALE GENOMIC DNA]</scope>
    <source>
        <strain evidence="2 3">DSM 45763</strain>
    </source>
</reference>
<gene>
    <name evidence="2" type="ORF">HDA43_002963</name>
</gene>
<feature type="transmembrane region" description="Helical" evidence="1">
    <location>
        <begin position="62"/>
        <end position="83"/>
    </location>
</feature>
<keyword evidence="1" id="KW-0812">Transmembrane</keyword>
<evidence type="ECO:0000256" key="1">
    <source>
        <dbReference type="SAM" id="Phobius"/>
    </source>
</evidence>
<organism evidence="2 3">
    <name type="scientific">Streptosporangium sandarakinum</name>
    <dbReference type="NCBI Taxonomy" id="1260955"/>
    <lineage>
        <taxon>Bacteria</taxon>
        <taxon>Bacillati</taxon>
        <taxon>Actinomycetota</taxon>
        <taxon>Actinomycetes</taxon>
        <taxon>Streptosporangiales</taxon>
        <taxon>Streptosporangiaceae</taxon>
        <taxon>Streptosporangium</taxon>
    </lineage>
</organism>
<name>A0A852V0K5_9ACTN</name>